<accession>A0A160T8Y9</accession>
<dbReference type="InterPro" id="IPR009056">
    <property type="entry name" value="Cyt_c-like_dom"/>
</dbReference>
<keyword evidence="1" id="KW-0813">Transport</keyword>
<organism evidence="7">
    <name type="scientific">hydrothermal vent metagenome</name>
    <dbReference type="NCBI Taxonomy" id="652676"/>
    <lineage>
        <taxon>unclassified sequences</taxon>
        <taxon>metagenomes</taxon>
        <taxon>ecological metagenomes</taxon>
    </lineage>
</organism>
<dbReference type="SUPFAM" id="SSF46626">
    <property type="entry name" value="Cytochrome c"/>
    <property type="match status" value="2"/>
</dbReference>
<dbReference type="PANTHER" id="PTHR33751:SF9">
    <property type="entry name" value="CYTOCHROME C4"/>
    <property type="match status" value="1"/>
</dbReference>
<feature type="domain" description="Cytochrome c" evidence="6">
    <location>
        <begin position="141"/>
        <end position="221"/>
    </location>
</feature>
<evidence type="ECO:0000259" key="6">
    <source>
        <dbReference type="PROSITE" id="PS51007"/>
    </source>
</evidence>
<dbReference type="GO" id="GO:0009055">
    <property type="term" value="F:electron transfer activity"/>
    <property type="evidence" value="ECO:0007669"/>
    <property type="project" value="InterPro"/>
</dbReference>
<keyword evidence="4" id="KW-0249">Electron transport</keyword>
<dbReference type="PANTHER" id="PTHR33751">
    <property type="entry name" value="CBB3-TYPE CYTOCHROME C OXIDASE SUBUNIT FIXP"/>
    <property type="match status" value="1"/>
</dbReference>
<reference evidence="7" key="1">
    <citation type="submission" date="2015-10" db="EMBL/GenBank/DDBJ databases">
        <authorList>
            <person name="Gilbert D.G."/>
        </authorList>
    </citation>
    <scope>NUCLEOTIDE SEQUENCE</scope>
</reference>
<evidence type="ECO:0000256" key="4">
    <source>
        <dbReference type="ARBA" id="ARBA00022982"/>
    </source>
</evidence>
<dbReference type="Pfam" id="PF00034">
    <property type="entry name" value="Cytochrom_C"/>
    <property type="match status" value="1"/>
</dbReference>
<dbReference type="InterPro" id="IPR050597">
    <property type="entry name" value="Cytochrome_c_Oxidase_Subunit"/>
</dbReference>
<keyword evidence="2" id="KW-0349">Heme</keyword>
<dbReference type="GO" id="GO:0046872">
    <property type="term" value="F:metal ion binding"/>
    <property type="evidence" value="ECO:0007669"/>
    <property type="project" value="UniProtKB-KW"/>
</dbReference>
<keyword evidence="3" id="KW-0479">Metal-binding</keyword>
<dbReference type="GO" id="GO:0020037">
    <property type="term" value="F:heme binding"/>
    <property type="evidence" value="ECO:0007669"/>
    <property type="project" value="InterPro"/>
</dbReference>
<dbReference type="PROSITE" id="PS51007">
    <property type="entry name" value="CYTC"/>
    <property type="match status" value="2"/>
</dbReference>
<dbReference type="InterPro" id="IPR036909">
    <property type="entry name" value="Cyt_c-like_dom_sf"/>
</dbReference>
<evidence type="ECO:0000256" key="5">
    <source>
        <dbReference type="ARBA" id="ARBA00023004"/>
    </source>
</evidence>
<dbReference type="AlphaFoldDB" id="A0A160T8Y9"/>
<evidence type="ECO:0000313" key="7">
    <source>
        <dbReference type="EMBL" id="CUS40585.1"/>
    </source>
</evidence>
<sequence length="221" mass="24591">MKFWRQCFWVLLSSAFVCFVQAESSDGATAGDSSVNAMLLKMQGIEQSPLEKQAALEQGKDRALLCFRCHGEDGNSLRDYIPNLASQNAAYLFTQFEKFANGQRENYVMSKIAPSLTTDERIAIAVYFADKPVLSRAQGVMPDAKGKKVYDSLCYACHGTAGHGDQQYPRIAGQPYVFLEKTLLSFKNNDPQRRNSPMTGVIQNLTEEDLRAVASWVSNLP</sequence>
<protein>
    <submittedName>
        <fullName evidence="7">Cytochrome c4</fullName>
    </submittedName>
</protein>
<proteinExistence type="predicted"/>
<keyword evidence="5" id="KW-0408">Iron</keyword>
<gene>
    <name evidence="7" type="ORF">MGWOODY_Tha1226</name>
</gene>
<dbReference type="EMBL" id="CZQC01000019">
    <property type="protein sequence ID" value="CUS40585.1"/>
    <property type="molecule type" value="Genomic_DNA"/>
</dbReference>
<evidence type="ECO:0000256" key="3">
    <source>
        <dbReference type="ARBA" id="ARBA00022723"/>
    </source>
</evidence>
<evidence type="ECO:0000256" key="2">
    <source>
        <dbReference type="ARBA" id="ARBA00022617"/>
    </source>
</evidence>
<evidence type="ECO:0000256" key="1">
    <source>
        <dbReference type="ARBA" id="ARBA00022448"/>
    </source>
</evidence>
<name>A0A160T8Y9_9ZZZZ</name>
<dbReference type="Gene3D" id="1.10.760.10">
    <property type="entry name" value="Cytochrome c-like domain"/>
    <property type="match status" value="2"/>
</dbReference>
<feature type="domain" description="Cytochrome c" evidence="6">
    <location>
        <begin position="54"/>
        <end position="132"/>
    </location>
</feature>